<dbReference type="FunFam" id="2.20.25.80:FF:000003">
    <property type="entry name" value="WRKY transcription factor 57"/>
    <property type="match status" value="1"/>
</dbReference>
<dbReference type="GO" id="GO:0005634">
    <property type="term" value="C:nucleus"/>
    <property type="evidence" value="ECO:0007669"/>
    <property type="project" value="UniProtKB-SubCell"/>
</dbReference>
<keyword evidence="2" id="KW-0805">Transcription regulation</keyword>
<organism evidence="7 8">
    <name type="scientific">Lithospermum erythrorhizon</name>
    <name type="common">Purple gromwell</name>
    <name type="synonym">Lithospermum officinale var. erythrorhizon</name>
    <dbReference type="NCBI Taxonomy" id="34254"/>
    <lineage>
        <taxon>Eukaryota</taxon>
        <taxon>Viridiplantae</taxon>
        <taxon>Streptophyta</taxon>
        <taxon>Embryophyta</taxon>
        <taxon>Tracheophyta</taxon>
        <taxon>Spermatophyta</taxon>
        <taxon>Magnoliopsida</taxon>
        <taxon>eudicotyledons</taxon>
        <taxon>Gunneridae</taxon>
        <taxon>Pentapetalae</taxon>
        <taxon>asterids</taxon>
        <taxon>lamiids</taxon>
        <taxon>Boraginales</taxon>
        <taxon>Boraginaceae</taxon>
        <taxon>Boraginoideae</taxon>
        <taxon>Lithospermeae</taxon>
        <taxon>Lithospermum</taxon>
    </lineage>
</organism>
<dbReference type="EMBL" id="BAABME010000506">
    <property type="protein sequence ID" value="GAA0143337.1"/>
    <property type="molecule type" value="Genomic_DNA"/>
</dbReference>
<evidence type="ECO:0000256" key="1">
    <source>
        <dbReference type="ARBA" id="ARBA00004123"/>
    </source>
</evidence>
<evidence type="ECO:0000259" key="6">
    <source>
        <dbReference type="PROSITE" id="PS50811"/>
    </source>
</evidence>
<gene>
    <name evidence="7" type="ORF">LIER_04043</name>
</gene>
<dbReference type="PANTHER" id="PTHR31221">
    <property type="entry name" value="WRKY TRANSCRIPTION FACTOR PROTEIN 1-RELATED"/>
    <property type="match status" value="1"/>
</dbReference>
<evidence type="ECO:0000256" key="3">
    <source>
        <dbReference type="ARBA" id="ARBA00023125"/>
    </source>
</evidence>
<dbReference type="PANTHER" id="PTHR31221:SF83">
    <property type="entry name" value="WRKY TRANSCRIPTION FACTOR 75-RELATED"/>
    <property type="match status" value="1"/>
</dbReference>
<evidence type="ECO:0000313" key="8">
    <source>
        <dbReference type="Proteomes" id="UP001454036"/>
    </source>
</evidence>
<name>A0AAV3P000_LITER</name>
<dbReference type="SMART" id="SM00774">
    <property type="entry name" value="WRKY"/>
    <property type="match status" value="1"/>
</dbReference>
<dbReference type="PROSITE" id="PS50811">
    <property type="entry name" value="WRKY"/>
    <property type="match status" value="1"/>
</dbReference>
<keyword evidence="3 7" id="KW-0238">DNA-binding</keyword>
<dbReference type="AlphaFoldDB" id="A0AAV3P000"/>
<keyword evidence="5" id="KW-0539">Nucleus</keyword>
<accession>A0AAV3P000</accession>
<evidence type="ECO:0000313" key="7">
    <source>
        <dbReference type="EMBL" id="GAA0143337.1"/>
    </source>
</evidence>
<evidence type="ECO:0000256" key="4">
    <source>
        <dbReference type="ARBA" id="ARBA00023163"/>
    </source>
</evidence>
<sequence length="209" mass="23760">MENYTTFLQSSSTTSHSPVMKSMMMNSNSEAGYFEGDNTQNNGILGLMSIPSVELGNNQGNNNIVINNESSLSQVTTTPNNIVSTSFDIGAESETKSGKYIKERKSKKPKYAFQTRSQVDILDDGYRWRKYGQKAVKNNKFPRSYYRCTHQGCNVKKQVQRLSKDEGMVETTYEGMHSHQIEKSSDNFEHILSQMQIDPSFLIHHSINY</sequence>
<reference evidence="7 8" key="1">
    <citation type="submission" date="2024-01" db="EMBL/GenBank/DDBJ databases">
        <title>The complete chloroplast genome sequence of Lithospermum erythrorhizon: insights into the phylogenetic relationship among Boraginaceae species and the maternal lineages of purple gromwells.</title>
        <authorList>
            <person name="Okada T."/>
            <person name="Watanabe K."/>
        </authorList>
    </citation>
    <scope>NUCLEOTIDE SEQUENCE [LARGE SCALE GENOMIC DNA]</scope>
</reference>
<dbReference type="GO" id="GO:0043565">
    <property type="term" value="F:sequence-specific DNA binding"/>
    <property type="evidence" value="ECO:0007669"/>
    <property type="project" value="InterPro"/>
</dbReference>
<dbReference type="InterPro" id="IPR044810">
    <property type="entry name" value="WRKY_plant"/>
</dbReference>
<evidence type="ECO:0000256" key="2">
    <source>
        <dbReference type="ARBA" id="ARBA00023015"/>
    </source>
</evidence>
<keyword evidence="8" id="KW-1185">Reference proteome</keyword>
<dbReference type="SUPFAM" id="SSF118290">
    <property type="entry name" value="WRKY DNA-binding domain"/>
    <property type="match status" value="1"/>
</dbReference>
<dbReference type="Gene3D" id="2.20.25.80">
    <property type="entry name" value="WRKY domain"/>
    <property type="match status" value="1"/>
</dbReference>
<dbReference type="Proteomes" id="UP001454036">
    <property type="component" value="Unassembled WGS sequence"/>
</dbReference>
<evidence type="ECO:0000256" key="5">
    <source>
        <dbReference type="ARBA" id="ARBA00023242"/>
    </source>
</evidence>
<dbReference type="GO" id="GO:0003700">
    <property type="term" value="F:DNA-binding transcription factor activity"/>
    <property type="evidence" value="ECO:0007669"/>
    <property type="project" value="InterPro"/>
</dbReference>
<proteinExistence type="predicted"/>
<dbReference type="Pfam" id="PF03106">
    <property type="entry name" value="WRKY"/>
    <property type="match status" value="1"/>
</dbReference>
<dbReference type="InterPro" id="IPR036576">
    <property type="entry name" value="WRKY_dom_sf"/>
</dbReference>
<dbReference type="InterPro" id="IPR003657">
    <property type="entry name" value="WRKY_dom"/>
</dbReference>
<feature type="domain" description="WRKY" evidence="6">
    <location>
        <begin position="117"/>
        <end position="182"/>
    </location>
</feature>
<keyword evidence="4" id="KW-0804">Transcription</keyword>
<comment type="subcellular location">
    <subcellularLocation>
        <location evidence="1">Nucleus</location>
    </subcellularLocation>
</comment>
<comment type="caution">
    <text evidence="7">The sequence shown here is derived from an EMBL/GenBank/DDBJ whole genome shotgun (WGS) entry which is preliminary data.</text>
</comment>
<protein>
    <submittedName>
        <fullName evidence="7">DNA-binding transcription factor</fullName>
    </submittedName>
</protein>